<gene>
    <name evidence="2" type="ORF">A3I92_00890</name>
</gene>
<evidence type="ECO:0000313" key="3">
    <source>
        <dbReference type="Proteomes" id="UP000177676"/>
    </source>
</evidence>
<name>A0A1F8H713_9BACT</name>
<dbReference type="Proteomes" id="UP000177676">
    <property type="component" value="Unassembled WGS sequence"/>
</dbReference>
<organism evidence="2 3">
    <name type="scientific">Candidatus Yanofskybacteria bacterium RIFCSPLOWO2_02_FULL_43_10b</name>
    <dbReference type="NCBI Taxonomy" id="1802704"/>
    <lineage>
        <taxon>Bacteria</taxon>
        <taxon>Candidatus Yanofskyibacteriota</taxon>
    </lineage>
</organism>
<dbReference type="InterPro" id="IPR020904">
    <property type="entry name" value="Sc_DH/Rdtase_CS"/>
</dbReference>
<dbReference type="PANTHER" id="PTHR42879">
    <property type="entry name" value="3-OXOACYL-(ACYL-CARRIER-PROTEIN) REDUCTASE"/>
    <property type="match status" value="1"/>
</dbReference>
<evidence type="ECO:0000256" key="1">
    <source>
        <dbReference type="ARBA" id="ARBA00006484"/>
    </source>
</evidence>
<reference evidence="2 3" key="1">
    <citation type="journal article" date="2016" name="Nat. Commun.">
        <title>Thousands of microbial genomes shed light on interconnected biogeochemical processes in an aquifer system.</title>
        <authorList>
            <person name="Anantharaman K."/>
            <person name="Brown C.T."/>
            <person name="Hug L.A."/>
            <person name="Sharon I."/>
            <person name="Castelle C.J."/>
            <person name="Probst A.J."/>
            <person name="Thomas B.C."/>
            <person name="Singh A."/>
            <person name="Wilkins M.J."/>
            <person name="Karaoz U."/>
            <person name="Brodie E.L."/>
            <person name="Williams K.H."/>
            <person name="Hubbard S.S."/>
            <person name="Banfield J.F."/>
        </authorList>
    </citation>
    <scope>NUCLEOTIDE SEQUENCE [LARGE SCALE GENOMIC DNA]</scope>
</reference>
<sequence>MRNVLITGGSKGIGLAIISGLSRDYNIIAPSHQELDLADNASVDSFLASLKDTWVDIIIHNAGVNNPATIENISDTNLEETMRVNLISPIRISRSLVSHMKNQRWGRIIHISSIFGKISKEKRVLYSATKFGINGITKALAVELGPFNILVNSICPGYTDTELTRKNVPEIDKAKIVEATPLGRFAQPSEIAHFVRFLISDENTFTTGQIIVVDGGFTVR</sequence>
<dbReference type="GO" id="GO:0032787">
    <property type="term" value="P:monocarboxylic acid metabolic process"/>
    <property type="evidence" value="ECO:0007669"/>
    <property type="project" value="UniProtKB-ARBA"/>
</dbReference>
<dbReference type="PROSITE" id="PS00061">
    <property type="entry name" value="ADH_SHORT"/>
    <property type="match status" value="1"/>
</dbReference>
<dbReference type="EMBL" id="MGKS01000006">
    <property type="protein sequence ID" value="OGN32699.1"/>
    <property type="molecule type" value="Genomic_DNA"/>
</dbReference>
<dbReference type="Pfam" id="PF13561">
    <property type="entry name" value="adh_short_C2"/>
    <property type="match status" value="1"/>
</dbReference>
<dbReference type="CDD" id="cd05233">
    <property type="entry name" value="SDR_c"/>
    <property type="match status" value="1"/>
</dbReference>
<dbReference type="InterPro" id="IPR002347">
    <property type="entry name" value="SDR_fam"/>
</dbReference>
<dbReference type="PRINTS" id="PR00080">
    <property type="entry name" value="SDRFAMILY"/>
</dbReference>
<dbReference type="PRINTS" id="PR00081">
    <property type="entry name" value="GDHRDH"/>
</dbReference>
<protein>
    <submittedName>
        <fullName evidence="2">Short-chain dehydrogenase</fullName>
    </submittedName>
</protein>
<comment type="caution">
    <text evidence="2">The sequence shown here is derived from an EMBL/GenBank/DDBJ whole genome shotgun (WGS) entry which is preliminary data.</text>
</comment>
<comment type="similarity">
    <text evidence="1">Belongs to the short-chain dehydrogenases/reductases (SDR) family.</text>
</comment>
<dbReference type="AlphaFoldDB" id="A0A1F8H713"/>
<dbReference type="InterPro" id="IPR036291">
    <property type="entry name" value="NAD(P)-bd_dom_sf"/>
</dbReference>
<evidence type="ECO:0000313" key="2">
    <source>
        <dbReference type="EMBL" id="OGN32699.1"/>
    </source>
</evidence>
<accession>A0A1F8H713</accession>
<dbReference type="InterPro" id="IPR050259">
    <property type="entry name" value="SDR"/>
</dbReference>
<dbReference type="SUPFAM" id="SSF51735">
    <property type="entry name" value="NAD(P)-binding Rossmann-fold domains"/>
    <property type="match status" value="1"/>
</dbReference>
<proteinExistence type="inferred from homology"/>
<dbReference type="Gene3D" id="3.40.50.720">
    <property type="entry name" value="NAD(P)-binding Rossmann-like Domain"/>
    <property type="match status" value="1"/>
</dbReference>